<dbReference type="OrthoDB" id="39782at2759"/>
<evidence type="ECO:0000313" key="8">
    <source>
        <dbReference type="Proteomes" id="UP000095751"/>
    </source>
</evidence>
<evidence type="ECO:0000256" key="2">
    <source>
        <dbReference type="ARBA" id="ARBA00006824"/>
    </source>
</evidence>
<dbReference type="PANTHER" id="PTHR11266">
    <property type="entry name" value="PEROXISOMAL MEMBRANE PROTEIN 2, PXMP2 MPV17"/>
    <property type="match status" value="1"/>
</dbReference>
<comment type="similarity">
    <text evidence="2 6">Belongs to the peroxisomal membrane protein PXMP2/4 family.</text>
</comment>
<dbReference type="KEGG" id="fcy:FRACYDRAFT_181518"/>
<dbReference type="GO" id="GO:0016020">
    <property type="term" value="C:membrane"/>
    <property type="evidence" value="ECO:0007669"/>
    <property type="project" value="UniProtKB-SubCell"/>
</dbReference>
<sequence>MNDSNSAATIDDDDNGNDDNAYIQFAKEYPFVNNFIIASLKTVAADLLAQTVIAQTPISDVDLQRSLLFCIFGGLYSGAFQYVYQVQLFKRIFKDIDTFTNKSIEDKLKDIPGIQALIGQTTLDLTVLTLVYLPTFYIFKASVFSHAGDPHAWFDSGLSSYMENFSKDESALMKVWLPADIICFSVPLYLRMPVRQSVSFLWTAYLSFARGGH</sequence>
<feature type="transmembrane region" description="Helical" evidence="6">
    <location>
        <begin position="117"/>
        <end position="139"/>
    </location>
</feature>
<keyword evidence="5 6" id="KW-0472">Membrane</keyword>
<keyword evidence="3 6" id="KW-0812">Transmembrane</keyword>
<keyword evidence="8" id="KW-1185">Reference proteome</keyword>
<dbReference type="InParanoid" id="A0A1E7FMR9"/>
<evidence type="ECO:0000256" key="5">
    <source>
        <dbReference type="ARBA" id="ARBA00023136"/>
    </source>
</evidence>
<keyword evidence="4 6" id="KW-1133">Transmembrane helix</keyword>
<evidence type="ECO:0000256" key="1">
    <source>
        <dbReference type="ARBA" id="ARBA00004141"/>
    </source>
</evidence>
<name>A0A1E7FMR9_9STRA</name>
<dbReference type="InterPro" id="IPR007248">
    <property type="entry name" value="Mpv17_PMP22"/>
</dbReference>
<dbReference type="PANTHER" id="PTHR11266:SF21">
    <property type="entry name" value="ACT DOMAIN-CONTAINING PROTEIN"/>
    <property type="match status" value="1"/>
</dbReference>
<dbReference type="AlphaFoldDB" id="A0A1E7FMR9"/>
<dbReference type="Proteomes" id="UP000095751">
    <property type="component" value="Unassembled WGS sequence"/>
</dbReference>
<gene>
    <name evidence="7" type="ORF">FRACYDRAFT_181518</name>
</gene>
<dbReference type="EMBL" id="KV784355">
    <property type="protein sequence ID" value="OEU19461.1"/>
    <property type="molecule type" value="Genomic_DNA"/>
</dbReference>
<evidence type="ECO:0000313" key="7">
    <source>
        <dbReference type="EMBL" id="OEU19461.1"/>
    </source>
</evidence>
<proteinExistence type="inferred from homology"/>
<reference evidence="7 8" key="1">
    <citation type="submission" date="2016-09" db="EMBL/GenBank/DDBJ databases">
        <title>Extensive genetic diversity and differential bi-allelic expression allows diatom success in the polar Southern Ocean.</title>
        <authorList>
            <consortium name="DOE Joint Genome Institute"/>
            <person name="Mock T."/>
            <person name="Otillar R.P."/>
            <person name="Strauss J."/>
            <person name="Dupont C."/>
            <person name="Frickenhaus S."/>
            <person name="Maumus F."/>
            <person name="Mcmullan M."/>
            <person name="Sanges R."/>
            <person name="Schmutz J."/>
            <person name="Toseland A."/>
            <person name="Valas R."/>
            <person name="Veluchamy A."/>
            <person name="Ward B.J."/>
            <person name="Allen A."/>
            <person name="Barry K."/>
            <person name="Falciatore A."/>
            <person name="Ferrante M."/>
            <person name="Fortunato A.E."/>
            <person name="Gloeckner G."/>
            <person name="Gruber A."/>
            <person name="Hipkin R."/>
            <person name="Janech M."/>
            <person name="Kroth P."/>
            <person name="Leese F."/>
            <person name="Lindquist E."/>
            <person name="Lyon B.R."/>
            <person name="Martin J."/>
            <person name="Mayer C."/>
            <person name="Parker M."/>
            <person name="Quesneville H."/>
            <person name="Raymond J."/>
            <person name="Uhlig C."/>
            <person name="Valentin K.U."/>
            <person name="Worden A.Z."/>
            <person name="Armbrust E.V."/>
            <person name="Bowler C."/>
            <person name="Green B."/>
            <person name="Moulton V."/>
            <person name="Van Oosterhout C."/>
            <person name="Grigoriev I."/>
        </authorList>
    </citation>
    <scope>NUCLEOTIDE SEQUENCE [LARGE SCALE GENOMIC DNA]</scope>
    <source>
        <strain evidence="7 8">CCMP1102</strain>
    </source>
</reference>
<comment type="subcellular location">
    <subcellularLocation>
        <location evidence="1">Membrane</location>
        <topology evidence="1">Multi-pass membrane protein</topology>
    </subcellularLocation>
</comment>
<evidence type="ECO:0000256" key="6">
    <source>
        <dbReference type="RuleBase" id="RU363053"/>
    </source>
</evidence>
<organism evidence="7 8">
    <name type="scientific">Fragilariopsis cylindrus CCMP1102</name>
    <dbReference type="NCBI Taxonomy" id="635003"/>
    <lineage>
        <taxon>Eukaryota</taxon>
        <taxon>Sar</taxon>
        <taxon>Stramenopiles</taxon>
        <taxon>Ochrophyta</taxon>
        <taxon>Bacillariophyta</taxon>
        <taxon>Bacillariophyceae</taxon>
        <taxon>Bacillariophycidae</taxon>
        <taxon>Bacillariales</taxon>
        <taxon>Bacillariaceae</taxon>
        <taxon>Fragilariopsis</taxon>
    </lineage>
</organism>
<evidence type="ECO:0000256" key="4">
    <source>
        <dbReference type="ARBA" id="ARBA00022989"/>
    </source>
</evidence>
<evidence type="ECO:0000256" key="3">
    <source>
        <dbReference type="ARBA" id="ARBA00022692"/>
    </source>
</evidence>
<feature type="transmembrane region" description="Helical" evidence="6">
    <location>
        <begin position="66"/>
        <end position="84"/>
    </location>
</feature>
<protein>
    <submittedName>
        <fullName evidence="7">Uncharacterized protein</fullName>
    </submittedName>
</protein>
<accession>A0A1E7FMR9</accession>
<dbReference type="GO" id="GO:0005737">
    <property type="term" value="C:cytoplasm"/>
    <property type="evidence" value="ECO:0007669"/>
    <property type="project" value="TreeGrafter"/>
</dbReference>